<dbReference type="PANTHER" id="PTHR46310">
    <property type="entry name" value="AMIDASE 1"/>
    <property type="match status" value="1"/>
</dbReference>
<evidence type="ECO:0000259" key="1">
    <source>
        <dbReference type="Pfam" id="PF01425"/>
    </source>
</evidence>
<name>A0A8J3GQW2_9MICO</name>
<evidence type="ECO:0000313" key="3">
    <source>
        <dbReference type="Proteomes" id="UP000617531"/>
    </source>
</evidence>
<feature type="domain" description="Amidase" evidence="1">
    <location>
        <begin position="16"/>
        <end position="367"/>
    </location>
</feature>
<gene>
    <name evidence="2" type="ORF">GCM10011600_16840</name>
</gene>
<protein>
    <submittedName>
        <fullName evidence="2">Amidase</fullName>
    </submittedName>
</protein>
<dbReference type="PANTHER" id="PTHR46310:SF7">
    <property type="entry name" value="AMIDASE 1"/>
    <property type="match status" value="1"/>
</dbReference>
<dbReference type="SUPFAM" id="SSF75304">
    <property type="entry name" value="Amidase signature (AS) enzymes"/>
    <property type="match status" value="1"/>
</dbReference>
<organism evidence="2 3">
    <name type="scientific">Pseudolysinimonas yzui</name>
    <dbReference type="NCBI Taxonomy" id="2708254"/>
    <lineage>
        <taxon>Bacteria</taxon>
        <taxon>Bacillati</taxon>
        <taxon>Actinomycetota</taxon>
        <taxon>Actinomycetes</taxon>
        <taxon>Micrococcales</taxon>
        <taxon>Microbacteriaceae</taxon>
        <taxon>Pseudolysinimonas</taxon>
    </lineage>
</organism>
<keyword evidence="3" id="KW-1185">Reference proteome</keyword>
<accession>A0A8J3GQW2</accession>
<comment type="caution">
    <text evidence="2">The sequence shown here is derived from an EMBL/GenBank/DDBJ whole genome shotgun (WGS) entry which is preliminary data.</text>
</comment>
<dbReference type="RefSeq" id="WP_191283003.1">
    <property type="nucleotide sequence ID" value="NZ_BNAI01000002.1"/>
</dbReference>
<reference evidence="2" key="1">
    <citation type="journal article" date="2014" name="Int. J. Syst. Evol. Microbiol.">
        <title>Complete genome sequence of Corynebacterium casei LMG S-19264T (=DSM 44701T), isolated from a smear-ripened cheese.</title>
        <authorList>
            <consortium name="US DOE Joint Genome Institute (JGI-PGF)"/>
            <person name="Walter F."/>
            <person name="Albersmeier A."/>
            <person name="Kalinowski J."/>
            <person name="Ruckert C."/>
        </authorList>
    </citation>
    <scope>NUCLEOTIDE SEQUENCE</scope>
    <source>
        <strain evidence="2">CGMCC 1.16548</strain>
    </source>
</reference>
<proteinExistence type="predicted"/>
<dbReference type="InterPro" id="IPR036928">
    <property type="entry name" value="AS_sf"/>
</dbReference>
<evidence type="ECO:0000313" key="2">
    <source>
        <dbReference type="EMBL" id="GHF16360.1"/>
    </source>
</evidence>
<dbReference type="PROSITE" id="PS00571">
    <property type="entry name" value="AMIDASES"/>
    <property type="match status" value="1"/>
</dbReference>
<dbReference type="AlphaFoldDB" id="A0A8J3GQW2"/>
<dbReference type="Proteomes" id="UP000617531">
    <property type="component" value="Unassembled WGS sequence"/>
</dbReference>
<sequence>MNSSVWRELGAPLVAGAPEGPLAGETVAVKDLYEIEGFAVGVGNPTFLAEATLEVGTAPAVSQLLEAGADIQGIAQTDEFAYSIAGANPHYGPPPNPAVPGGLPGGSSSGPASAVALGEASIGLGTDTAGSVRVPASYQGLWGLRTTHGAVPLAGVWPLAPTFDTVGWLTRDAATLHRVVEVALGHTTVDPGGFVVDPGLVALAEPGVREAFARAIEGLDVEEIDLGDPTAMFEAFRVTQAAEAWDSDGGWVAGHPDAVGPGTKERFEFAATVTAQQEAEARAALAAHRERLDGILGDRVLLVPSASSAAPSVDASAEVLDAVRGATLRLTAIAGITGRPGLSVPVLEVPEPVGLCLVGPRGSDLALVDLAALFAGRG</sequence>
<dbReference type="InterPro" id="IPR023631">
    <property type="entry name" value="Amidase_dom"/>
</dbReference>
<dbReference type="Gene3D" id="3.90.1300.10">
    <property type="entry name" value="Amidase signature (AS) domain"/>
    <property type="match status" value="1"/>
</dbReference>
<dbReference type="InterPro" id="IPR020556">
    <property type="entry name" value="Amidase_CS"/>
</dbReference>
<dbReference type="Pfam" id="PF01425">
    <property type="entry name" value="Amidase"/>
    <property type="match status" value="1"/>
</dbReference>
<dbReference type="EMBL" id="BNAI01000002">
    <property type="protein sequence ID" value="GHF16360.1"/>
    <property type="molecule type" value="Genomic_DNA"/>
</dbReference>
<reference evidence="2" key="2">
    <citation type="submission" date="2020-09" db="EMBL/GenBank/DDBJ databases">
        <authorList>
            <person name="Sun Q."/>
            <person name="Zhou Y."/>
        </authorList>
    </citation>
    <scope>NUCLEOTIDE SEQUENCE</scope>
    <source>
        <strain evidence="2">CGMCC 1.16548</strain>
    </source>
</reference>